<evidence type="ECO:0000313" key="3">
    <source>
        <dbReference type="Proteomes" id="UP000735302"/>
    </source>
</evidence>
<reference evidence="2 3" key="1">
    <citation type="journal article" date="2021" name="Elife">
        <title>Chloroplast acquisition without the gene transfer in kleptoplastic sea slugs, Plakobranchus ocellatus.</title>
        <authorList>
            <person name="Maeda T."/>
            <person name="Takahashi S."/>
            <person name="Yoshida T."/>
            <person name="Shimamura S."/>
            <person name="Takaki Y."/>
            <person name="Nagai Y."/>
            <person name="Toyoda A."/>
            <person name="Suzuki Y."/>
            <person name="Arimoto A."/>
            <person name="Ishii H."/>
            <person name="Satoh N."/>
            <person name="Nishiyama T."/>
            <person name="Hasebe M."/>
            <person name="Maruyama T."/>
            <person name="Minagawa J."/>
            <person name="Obokata J."/>
            <person name="Shigenobu S."/>
        </authorList>
    </citation>
    <scope>NUCLEOTIDE SEQUENCE [LARGE SCALE GENOMIC DNA]</scope>
</reference>
<accession>A0AAV4CDP2</accession>
<feature type="compositionally biased region" description="Polar residues" evidence="1">
    <location>
        <begin position="42"/>
        <end position="59"/>
    </location>
</feature>
<evidence type="ECO:0000256" key="1">
    <source>
        <dbReference type="SAM" id="MobiDB-lite"/>
    </source>
</evidence>
<feature type="region of interest" description="Disordered" evidence="1">
    <location>
        <begin position="83"/>
        <end position="105"/>
    </location>
</feature>
<comment type="caution">
    <text evidence="2">The sequence shown here is derived from an EMBL/GenBank/DDBJ whole genome shotgun (WGS) entry which is preliminary data.</text>
</comment>
<feature type="region of interest" description="Disordered" evidence="1">
    <location>
        <begin position="42"/>
        <end position="71"/>
    </location>
</feature>
<evidence type="ECO:0000313" key="2">
    <source>
        <dbReference type="EMBL" id="GFO29083.1"/>
    </source>
</evidence>
<dbReference type="AlphaFoldDB" id="A0AAV4CDP2"/>
<dbReference type="EMBL" id="BLXT01006120">
    <property type="protein sequence ID" value="GFO29083.1"/>
    <property type="molecule type" value="Genomic_DNA"/>
</dbReference>
<gene>
    <name evidence="2" type="ORF">PoB_005558800</name>
</gene>
<feature type="compositionally biased region" description="Polar residues" evidence="1">
    <location>
        <begin position="94"/>
        <end position="105"/>
    </location>
</feature>
<sequence>MSAPDLCAQLGHYFRSFDSTKSTNDCAKDILPMLRQYPFTSKQVDLSRSSSEELTSNRQPMRHLAEEDAQNTRCWRRQHLSYASHGKEDASRHSLGSSKNIANHF</sequence>
<name>A0AAV4CDP2_9GAST</name>
<organism evidence="2 3">
    <name type="scientific">Plakobranchus ocellatus</name>
    <dbReference type="NCBI Taxonomy" id="259542"/>
    <lineage>
        <taxon>Eukaryota</taxon>
        <taxon>Metazoa</taxon>
        <taxon>Spiralia</taxon>
        <taxon>Lophotrochozoa</taxon>
        <taxon>Mollusca</taxon>
        <taxon>Gastropoda</taxon>
        <taxon>Heterobranchia</taxon>
        <taxon>Euthyneura</taxon>
        <taxon>Panpulmonata</taxon>
        <taxon>Sacoglossa</taxon>
        <taxon>Placobranchoidea</taxon>
        <taxon>Plakobranchidae</taxon>
        <taxon>Plakobranchus</taxon>
    </lineage>
</organism>
<keyword evidence="3" id="KW-1185">Reference proteome</keyword>
<dbReference type="Proteomes" id="UP000735302">
    <property type="component" value="Unassembled WGS sequence"/>
</dbReference>
<protein>
    <submittedName>
        <fullName evidence="2">Uncharacterized protein</fullName>
    </submittedName>
</protein>
<proteinExistence type="predicted"/>